<comment type="caution">
    <text evidence="4">The sequence shown here is derived from an EMBL/GenBank/DDBJ whole genome shotgun (WGS) entry which is preliminary data.</text>
</comment>
<keyword evidence="1" id="KW-0285">Flavoprotein</keyword>
<dbReference type="EMBL" id="RBIE01000001">
    <property type="protein sequence ID" value="RKQ63952.1"/>
    <property type="molecule type" value="Genomic_DNA"/>
</dbReference>
<dbReference type="InterPro" id="IPR036188">
    <property type="entry name" value="FAD/NAD-bd_sf"/>
</dbReference>
<dbReference type="Gene3D" id="3.50.50.60">
    <property type="entry name" value="FAD/NAD(P)-binding domain"/>
    <property type="match status" value="1"/>
</dbReference>
<evidence type="ECO:0000313" key="5">
    <source>
        <dbReference type="Proteomes" id="UP000280881"/>
    </source>
</evidence>
<name>A0A420W9K1_9BACT</name>
<feature type="domain" description="FAD/NAD(P)-binding" evidence="3">
    <location>
        <begin position="3"/>
        <end position="167"/>
    </location>
</feature>
<dbReference type="GO" id="GO:0016491">
    <property type="term" value="F:oxidoreductase activity"/>
    <property type="evidence" value="ECO:0007669"/>
    <property type="project" value="UniProtKB-KW"/>
</dbReference>
<evidence type="ECO:0000313" key="4">
    <source>
        <dbReference type="EMBL" id="RKQ63952.1"/>
    </source>
</evidence>
<dbReference type="PANTHER" id="PTHR48105">
    <property type="entry name" value="THIOREDOXIN REDUCTASE 1-RELATED-RELATED"/>
    <property type="match status" value="1"/>
</dbReference>
<gene>
    <name evidence="4" type="ORF">C7457_0841</name>
</gene>
<dbReference type="InterPro" id="IPR050097">
    <property type="entry name" value="Ferredoxin-NADP_redctase_2"/>
</dbReference>
<evidence type="ECO:0000259" key="3">
    <source>
        <dbReference type="Pfam" id="PF07992"/>
    </source>
</evidence>
<keyword evidence="2" id="KW-0560">Oxidoreductase</keyword>
<reference evidence="4 5" key="1">
    <citation type="submission" date="2018-10" db="EMBL/GenBank/DDBJ databases">
        <title>Genomic Encyclopedia of Type Strains, Phase IV (KMG-IV): sequencing the most valuable type-strain genomes for metagenomic binning, comparative biology and taxonomic classification.</title>
        <authorList>
            <person name="Goeker M."/>
        </authorList>
    </citation>
    <scope>NUCLEOTIDE SEQUENCE [LARGE SCALE GENOMIC DNA]</scope>
    <source>
        <strain evidence="4 5">DSM 15521</strain>
    </source>
</reference>
<dbReference type="Proteomes" id="UP000280881">
    <property type="component" value="Unassembled WGS sequence"/>
</dbReference>
<protein>
    <submittedName>
        <fullName evidence="4">Pyridine nucleotide-disulfide oxidoreductase</fullName>
    </submittedName>
</protein>
<sequence length="193" mass="20334">MYAVAIIGGGVSGLSCALTLADGGRRFEFAKGKKFLVVDSNSSDALKAVLNNVPGVKKGTTGEEYLAFLRSQVEEFEEVNLVEGEVCEVVKEGDKFKVILSDGREFESDTVVFATGFHSFNVKTDLVEVIPHPKSPRPGKVALKPKSENVFVCGNAAGEITMVATAAGGGVSVACDILSRWAGKVVVPHDSIG</sequence>
<dbReference type="SUPFAM" id="SSF51905">
    <property type="entry name" value="FAD/NAD(P)-binding domain"/>
    <property type="match status" value="1"/>
</dbReference>
<dbReference type="AlphaFoldDB" id="A0A420W9K1"/>
<keyword evidence="5" id="KW-1185">Reference proteome</keyword>
<accession>A0A420W9K1</accession>
<dbReference type="Pfam" id="PF07992">
    <property type="entry name" value="Pyr_redox_2"/>
    <property type="match status" value="1"/>
</dbReference>
<evidence type="ECO:0000256" key="1">
    <source>
        <dbReference type="ARBA" id="ARBA00022630"/>
    </source>
</evidence>
<organism evidence="4 5">
    <name type="scientific">Thermovibrio guaymasensis</name>
    <dbReference type="NCBI Taxonomy" id="240167"/>
    <lineage>
        <taxon>Bacteria</taxon>
        <taxon>Pseudomonadati</taxon>
        <taxon>Aquificota</taxon>
        <taxon>Aquificia</taxon>
        <taxon>Desulfurobacteriales</taxon>
        <taxon>Desulfurobacteriaceae</taxon>
        <taxon>Thermovibrio</taxon>
    </lineage>
</organism>
<proteinExistence type="predicted"/>
<dbReference type="RefSeq" id="WP_121170295.1">
    <property type="nucleotide sequence ID" value="NZ_RBIE01000001.1"/>
</dbReference>
<dbReference type="OrthoDB" id="5345169at2"/>
<dbReference type="InterPro" id="IPR023753">
    <property type="entry name" value="FAD/NAD-binding_dom"/>
</dbReference>
<evidence type="ECO:0000256" key="2">
    <source>
        <dbReference type="ARBA" id="ARBA00023002"/>
    </source>
</evidence>